<evidence type="ECO:0000313" key="2">
    <source>
        <dbReference type="EMBL" id="MBD3917664.1"/>
    </source>
</evidence>
<dbReference type="Proteomes" id="UP000609346">
    <property type="component" value="Unassembled WGS sequence"/>
</dbReference>
<dbReference type="EMBL" id="JACXZA010000001">
    <property type="protein sequence ID" value="MBD3917664.1"/>
    <property type="molecule type" value="Genomic_DNA"/>
</dbReference>
<name>A0ABR8MNS5_9BACL</name>
<proteinExistence type="predicted"/>
<gene>
    <name evidence="2" type="ORF">H8B09_02785</name>
</gene>
<accession>A0ABR8MNS5</accession>
<protein>
    <recommendedName>
        <fullName evidence="4">Glycosyltransferase</fullName>
    </recommendedName>
</protein>
<feature type="region of interest" description="Disordered" evidence="1">
    <location>
        <begin position="359"/>
        <end position="410"/>
    </location>
</feature>
<organism evidence="2 3">
    <name type="scientific">Paenibacillus terricola</name>
    <dbReference type="NCBI Taxonomy" id="2763503"/>
    <lineage>
        <taxon>Bacteria</taxon>
        <taxon>Bacillati</taxon>
        <taxon>Bacillota</taxon>
        <taxon>Bacilli</taxon>
        <taxon>Bacillales</taxon>
        <taxon>Paenibacillaceae</taxon>
        <taxon>Paenibacillus</taxon>
    </lineage>
</organism>
<reference evidence="2 3" key="1">
    <citation type="submission" date="2020-09" db="EMBL/GenBank/DDBJ databases">
        <title>Paenibacillus sp. strain PR3 16S rRNA gene Genome sequencing and assembly.</title>
        <authorList>
            <person name="Kim J."/>
        </authorList>
    </citation>
    <scope>NUCLEOTIDE SEQUENCE [LARGE SCALE GENOMIC DNA]</scope>
    <source>
        <strain evidence="2 3">PR3</strain>
    </source>
</reference>
<dbReference type="SUPFAM" id="SSF53448">
    <property type="entry name" value="Nucleotide-diphospho-sugar transferases"/>
    <property type="match status" value="1"/>
</dbReference>
<dbReference type="InterPro" id="IPR029044">
    <property type="entry name" value="Nucleotide-diphossugar_trans"/>
</dbReference>
<evidence type="ECO:0008006" key="4">
    <source>
        <dbReference type="Google" id="ProtNLM"/>
    </source>
</evidence>
<feature type="compositionally biased region" description="Low complexity" evidence="1">
    <location>
        <begin position="378"/>
        <end position="402"/>
    </location>
</feature>
<dbReference type="RefSeq" id="WP_191201940.1">
    <property type="nucleotide sequence ID" value="NZ_JACXZA010000001.1"/>
</dbReference>
<keyword evidence="3" id="KW-1185">Reference proteome</keyword>
<evidence type="ECO:0000313" key="3">
    <source>
        <dbReference type="Proteomes" id="UP000609346"/>
    </source>
</evidence>
<evidence type="ECO:0000256" key="1">
    <source>
        <dbReference type="SAM" id="MobiDB-lite"/>
    </source>
</evidence>
<feature type="compositionally biased region" description="Basic residues" evidence="1">
    <location>
        <begin position="368"/>
        <end position="377"/>
    </location>
</feature>
<comment type="caution">
    <text evidence="2">The sequence shown here is derived from an EMBL/GenBank/DDBJ whole genome shotgun (WGS) entry which is preliminary data.</text>
</comment>
<sequence>MIVGTVVTRSHLARAKLLAQSIKRFNPEVKVVVSLLERYNQQDISMYPHFDEVVLASQTWSGNFNQAIFKYSAQEEASCFAGALLIDYMFHRYPNENQVVLLDCDMEVLAPLQDLESRLARCSILLTPRRLSSSNDHGDTRYGVYDAGLIGVNRTPSGLAFVRWWMDRSERYSSVDYDTKTQSWPDEQKWLNQVPALFEGTQVLKHAGYNVADWNYNEREISQDGGSHYLANGETLYIKHFHHIDNREKDSAEYVKKHPILSALTKQYTDRLDALGRGRDDSIPWSYQFFASGEPIQPSTRMLYRNNLFLEEKYPNPYELSNEFFEWGMFGEVPPAVQPEVDNKPNSIVAGDTTLSIVRRGSKPPQRSMKKNLKKSKTLSNQVQSHSTSTSSTGKLLVSSRSSVKKQHTWSFPHRRAIPLLHNRTTSRRRVGTR</sequence>